<reference evidence="1 2" key="1">
    <citation type="submission" date="2012-01" db="EMBL/GenBank/DDBJ databases">
        <title>Improved High-Quality Draft sequence of Metallosphaera yellowstonensis MK1.</title>
        <authorList>
            <consortium name="US DOE Joint Genome Institute"/>
            <person name="Lucas S."/>
            <person name="Han J."/>
            <person name="Cheng J.-F."/>
            <person name="Goodwin L."/>
            <person name="Pitluck S."/>
            <person name="Peters L."/>
            <person name="Teshima H."/>
            <person name="Detter J.C."/>
            <person name="Han C."/>
            <person name="Tapia R."/>
            <person name="Land M."/>
            <person name="Hauser L."/>
            <person name="Kyrpides N."/>
            <person name="Kozubal M."/>
            <person name="Macur R.E."/>
            <person name="Jay Z."/>
            <person name="Inskeep W."/>
            <person name="Woyke T."/>
        </authorList>
    </citation>
    <scope>NUCLEOTIDE SEQUENCE [LARGE SCALE GENOMIC DNA]</scope>
    <source>
        <strain evidence="1 2">MK1</strain>
    </source>
</reference>
<dbReference type="Proteomes" id="UP000003980">
    <property type="component" value="Unassembled WGS sequence"/>
</dbReference>
<sequence length="31" mass="3696">MREFDGFLAFLHLFLPYRAVEAALGAWERLR</sequence>
<gene>
    <name evidence="1" type="ORF">MetMK1DRAFT_00000350</name>
</gene>
<dbReference type="STRING" id="671065.MetMK1DRAFT_00000350"/>
<keyword evidence="2" id="KW-1185">Reference proteome</keyword>
<accession>H2C0G4</accession>
<protein>
    <submittedName>
        <fullName evidence="1">Uncharacterized protein</fullName>
    </submittedName>
</protein>
<name>H2C0G4_9CREN</name>
<proteinExistence type="predicted"/>
<evidence type="ECO:0000313" key="1">
    <source>
        <dbReference type="EMBL" id="EHP71226.1"/>
    </source>
</evidence>
<dbReference type="AlphaFoldDB" id="H2C0G4"/>
<organism evidence="1 2">
    <name type="scientific">Metallosphaera yellowstonensis MK1</name>
    <dbReference type="NCBI Taxonomy" id="671065"/>
    <lineage>
        <taxon>Archaea</taxon>
        <taxon>Thermoproteota</taxon>
        <taxon>Thermoprotei</taxon>
        <taxon>Sulfolobales</taxon>
        <taxon>Sulfolobaceae</taxon>
        <taxon>Metallosphaera</taxon>
    </lineage>
</organism>
<dbReference type="EMBL" id="JH597755">
    <property type="protein sequence ID" value="EHP71226.1"/>
    <property type="molecule type" value="Genomic_DNA"/>
</dbReference>
<evidence type="ECO:0000313" key="2">
    <source>
        <dbReference type="Proteomes" id="UP000003980"/>
    </source>
</evidence>
<dbReference type="HOGENOM" id="CLU_3394533_0_0_2"/>